<evidence type="ECO:0000313" key="2">
    <source>
        <dbReference type="EMBL" id="CAG8820427.1"/>
    </source>
</evidence>
<accession>A0A9N9PHE5</accession>
<dbReference type="OrthoDB" id="250548at2759"/>
<organism evidence="2 3">
    <name type="scientific">Cetraspora pellucida</name>
    <dbReference type="NCBI Taxonomy" id="1433469"/>
    <lineage>
        <taxon>Eukaryota</taxon>
        <taxon>Fungi</taxon>
        <taxon>Fungi incertae sedis</taxon>
        <taxon>Mucoromycota</taxon>
        <taxon>Glomeromycotina</taxon>
        <taxon>Glomeromycetes</taxon>
        <taxon>Diversisporales</taxon>
        <taxon>Gigasporaceae</taxon>
        <taxon>Cetraspora</taxon>
    </lineage>
</organism>
<feature type="compositionally biased region" description="Acidic residues" evidence="1">
    <location>
        <begin position="47"/>
        <end position="63"/>
    </location>
</feature>
<gene>
    <name evidence="2" type="ORF">CPELLU_LOCUS19637</name>
</gene>
<name>A0A9N9PHE5_9GLOM</name>
<dbReference type="Proteomes" id="UP000789759">
    <property type="component" value="Unassembled WGS sequence"/>
</dbReference>
<evidence type="ECO:0000256" key="1">
    <source>
        <dbReference type="SAM" id="MobiDB-lite"/>
    </source>
</evidence>
<keyword evidence="3" id="KW-1185">Reference proteome</keyword>
<dbReference type="EMBL" id="CAJVQA010049227">
    <property type="protein sequence ID" value="CAG8820427.1"/>
    <property type="molecule type" value="Genomic_DNA"/>
</dbReference>
<feature type="non-terminal residue" evidence="2">
    <location>
        <position position="1"/>
    </location>
</feature>
<evidence type="ECO:0000313" key="3">
    <source>
        <dbReference type="Proteomes" id="UP000789759"/>
    </source>
</evidence>
<sequence length="63" mass="7318">FSDVKSDKELLQELDYILSFLPERKKKTYLCQLKCEGAVSLGNKDQETEDDNDLNSFLDEEND</sequence>
<reference evidence="2" key="1">
    <citation type="submission" date="2021-06" db="EMBL/GenBank/DDBJ databases">
        <authorList>
            <person name="Kallberg Y."/>
            <person name="Tangrot J."/>
            <person name="Rosling A."/>
        </authorList>
    </citation>
    <scope>NUCLEOTIDE SEQUENCE</scope>
    <source>
        <strain evidence="2">FL966</strain>
    </source>
</reference>
<dbReference type="AlphaFoldDB" id="A0A9N9PHE5"/>
<comment type="caution">
    <text evidence="2">The sequence shown here is derived from an EMBL/GenBank/DDBJ whole genome shotgun (WGS) entry which is preliminary data.</text>
</comment>
<proteinExistence type="predicted"/>
<protein>
    <submittedName>
        <fullName evidence="2">12804_t:CDS:1</fullName>
    </submittedName>
</protein>
<feature type="region of interest" description="Disordered" evidence="1">
    <location>
        <begin position="42"/>
        <end position="63"/>
    </location>
</feature>